<keyword evidence="2" id="KW-1133">Transmembrane helix</keyword>
<dbReference type="InterPro" id="IPR013162">
    <property type="entry name" value="CD80_C2-set"/>
</dbReference>
<protein>
    <recommendedName>
        <fullName evidence="3">Ig-like domain-containing protein</fullName>
    </recommendedName>
</protein>
<dbReference type="Pfam" id="PF08205">
    <property type="entry name" value="C2-set_2"/>
    <property type="match status" value="1"/>
</dbReference>
<name>A0ABQ9FQL1_TEGGR</name>
<dbReference type="Gene3D" id="2.60.40.10">
    <property type="entry name" value="Immunoglobulins"/>
    <property type="match status" value="2"/>
</dbReference>
<evidence type="ECO:0000256" key="1">
    <source>
        <dbReference type="ARBA" id="ARBA00023157"/>
    </source>
</evidence>
<comment type="caution">
    <text evidence="4">The sequence shown here is derived from an EMBL/GenBank/DDBJ whole genome shotgun (WGS) entry which is preliminary data.</text>
</comment>
<feature type="domain" description="Ig-like" evidence="3">
    <location>
        <begin position="619"/>
        <end position="716"/>
    </location>
</feature>
<dbReference type="EMBL" id="JARBDR010000197">
    <property type="protein sequence ID" value="KAJ8319582.1"/>
    <property type="molecule type" value="Genomic_DNA"/>
</dbReference>
<dbReference type="InterPro" id="IPR007110">
    <property type="entry name" value="Ig-like_dom"/>
</dbReference>
<dbReference type="InterPro" id="IPR036179">
    <property type="entry name" value="Ig-like_dom_sf"/>
</dbReference>
<proteinExistence type="predicted"/>
<evidence type="ECO:0000313" key="4">
    <source>
        <dbReference type="EMBL" id="KAJ8319582.1"/>
    </source>
</evidence>
<keyword evidence="2" id="KW-0812">Transmembrane</keyword>
<feature type="domain" description="Ig-like" evidence="3">
    <location>
        <begin position="744"/>
        <end position="826"/>
    </location>
</feature>
<dbReference type="PANTHER" id="PTHR45889:SF8">
    <property type="entry name" value="IG-LIKE DOMAIN-CONTAINING PROTEIN"/>
    <property type="match status" value="1"/>
</dbReference>
<sequence length="830" mass="93252">METKPQHPRYLEVLETKHKTIVLKWERSSKSNIQQKKSFGINKKVHVMVMSIIIVLLLVTINILLLILRRRSLCNLIENEYLSNILNAIISFASSFSIERSSHRSKYFKNHRNILKLEKETNDYKAMYKDQENQNESRRLNTGRVSSQSVTITEDTVYIMNNVVGQVTCTLNGNCAAIVWYLSSIPTPVASTFIGYSCLNTTNGYYQKCDEENHKYTLYFTATTNLHGKTIRCSAEGCTSQQNVSDIVTIFVIVPVPSVALEGISSHQITVTAAESKSITCVTGASRPAPRILWYIGVTNVTSLSTETQIPSQELFYTRSNLTFIPTKSQNGLQINCKAYNTDNNMMLMNNVLVLFNNIHLLLYYFIKNNSNNTELIWLYFTDAIWTLIGSSEFAVTGEPFTLICNPHDNNFLALAIYWKRFDIDANGTFRAVVEKTGCKIGPGYDTQYQYTCEPGPLYKLTIPANVMTNSQNNIEWRCGSLFGGAEAYFTITVAISSLSLHADNTGNQQVNVMYENIPKAFHCITNGCRPQANVTVTTTGVTKGQLTESTTQNGDLIITRVSQVITTNRGGSTAKTLQCLAVNIQGRQPITSQLITLNVYCNMHQKKISSILIFMNIPSVEPTLIGYINGTILYEGDSDLKLTCQQSGGYPRSVITWSCDRKAGTTNNGHTVASSYVQLTLSNLISYLRYFLYIFSCFFSQKPNSIFHNCQFEISYKHVLTLCFVFSSPISLNKYLLIPPTTPTLQTLDTSFPWIENTQGVLRCIITPGNPPQTTYDWIQNSQVINGQTTDTYTIPTLSNVHNGLRIQCRGSNLYTRNRPPAKISQSYH</sequence>
<evidence type="ECO:0000256" key="2">
    <source>
        <dbReference type="SAM" id="Phobius"/>
    </source>
</evidence>
<feature type="transmembrane region" description="Helical" evidence="2">
    <location>
        <begin position="45"/>
        <end position="69"/>
    </location>
</feature>
<keyword evidence="2" id="KW-0472">Membrane</keyword>
<reference evidence="4 5" key="1">
    <citation type="submission" date="2022-12" db="EMBL/GenBank/DDBJ databases">
        <title>Chromosome-level genome of Tegillarca granosa.</title>
        <authorList>
            <person name="Kim J."/>
        </authorList>
    </citation>
    <scope>NUCLEOTIDE SEQUENCE [LARGE SCALE GENOMIC DNA]</scope>
    <source>
        <strain evidence="4">Teg-2019</strain>
        <tissue evidence="4">Adductor muscle</tissue>
    </source>
</reference>
<dbReference type="PROSITE" id="PS50835">
    <property type="entry name" value="IG_LIKE"/>
    <property type="match status" value="3"/>
</dbReference>
<dbReference type="PANTHER" id="PTHR45889">
    <property type="entry name" value="IG-LIKE DOMAIN-CONTAINING PROTEIN"/>
    <property type="match status" value="1"/>
</dbReference>
<evidence type="ECO:0000259" key="3">
    <source>
        <dbReference type="PROSITE" id="PS50835"/>
    </source>
</evidence>
<gene>
    <name evidence="4" type="ORF">KUTeg_002865</name>
</gene>
<dbReference type="InterPro" id="IPR013783">
    <property type="entry name" value="Ig-like_fold"/>
</dbReference>
<dbReference type="SUPFAM" id="SSF48726">
    <property type="entry name" value="Immunoglobulin"/>
    <property type="match status" value="3"/>
</dbReference>
<organism evidence="4 5">
    <name type="scientific">Tegillarca granosa</name>
    <name type="common">Malaysian cockle</name>
    <name type="synonym">Anadara granosa</name>
    <dbReference type="NCBI Taxonomy" id="220873"/>
    <lineage>
        <taxon>Eukaryota</taxon>
        <taxon>Metazoa</taxon>
        <taxon>Spiralia</taxon>
        <taxon>Lophotrochozoa</taxon>
        <taxon>Mollusca</taxon>
        <taxon>Bivalvia</taxon>
        <taxon>Autobranchia</taxon>
        <taxon>Pteriomorphia</taxon>
        <taxon>Arcoida</taxon>
        <taxon>Arcoidea</taxon>
        <taxon>Arcidae</taxon>
        <taxon>Tegillarca</taxon>
    </lineage>
</organism>
<evidence type="ECO:0000313" key="5">
    <source>
        <dbReference type="Proteomes" id="UP001217089"/>
    </source>
</evidence>
<keyword evidence="5" id="KW-1185">Reference proteome</keyword>
<dbReference type="Proteomes" id="UP001217089">
    <property type="component" value="Unassembled WGS sequence"/>
</dbReference>
<accession>A0ABQ9FQL1</accession>
<keyword evidence="1" id="KW-1015">Disulfide bond</keyword>
<feature type="domain" description="Ig-like" evidence="3">
    <location>
        <begin position="257"/>
        <end position="353"/>
    </location>
</feature>